<feature type="transmembrane region" description="Helical" evidence="7">
    <location>
        <begin position="69"/>
        <end position="88"/>
    </location>
</feature>
<evidence type="ECO:0000256" key="6">
    <source>
        <dbReference type="ARBA" id="ARBA00023136"/>
    </source>
</evidence>
<reference evidence="9" key="1">
    <citation type="submission" date="2020-11" db="EMBL/GenBank/DDBJ databases">
        <title>Halonatronomonas betainensis gen. nov., sp. nov. a novel haloalkaliphilic representative of the family Halanaerobiacae capable of betaine degradation.</title>
        <authorList>
            <person name="Boltyanskaya Y."/>
            <person name="Kevbrin V."/>
            <person name="Detkova E."/>
            <person name="Grouzdev D.S."/>
            <person name="Koziaeva V."/>
            <person name="Zhilina T."/>
        </authorList>
    </citation>
    <scope>NUCLEOTIDE SEQUENCE</scope>
    <source>
        <strain evidence="9">Z-7014</strain>
    </source>
</reference>
<evidence type="ECO:0000256" key="5">
    <source>
        <dbReference type="ARBA" id="ARBA00022989"/>
    </source>
</evidence>
<protein>
    <submittedName>
        <fullName evidence="9">Rhomboid family intramembrane serine protease</fullName>
    </submittedName>
</protein>
<feature type="domain" description="Peptidase S54 rhomboid" evidence="8">
    <location>
        <begin position="62"/>
        <end position="213"/>
    </location>
</feature>
<evidence type="ECO:0000256" key="7">
    <source>
        <dbReference type="SAM" id="Phobius"/>
    </source>
</evidence>
<evidence type="ECO:0000256" key="3">
    <source>
        <dbReference type="ARBA" id="ARBA00022692"/>
    </source>
</evidence>
<dbReference type="InterPro" id="IPR022764">
    <property type="entry name" value="Peptidase_S54_rhomboid_dom"/>
</dbReference>
<dbReference type="InterPro" id="IPR050925">
    <property type="entry name" value="Rhomboid_protease_S54"/>
</dbReference>
<dbReference type="Gene3D" id="1.20.1540.10">
    <property type="entry name" value="Rhomboid-like"/>
    <property type="match status" value="1"/>
</dbReference>
<comment type="similarity">
    <text evidence="2">Belongs to the peptidase S54 family.</text>
</comment>
<comment type="subcellular location">
    <subcellularLocation>
        <location evidence="1">Membrane</location>
        <topology evidence="1">Multi-pass membrane protein</topology>
    </subcellularLocation>
</comment>
<evidence type="ECO:0000256" key="2">
    <source>
        <dbReference type="ARBA" id="ARBA00009045"/>
    </source>
</evidence>
<sequence length="220" mass="24665">MLPLRDNVPRRRKPIITGAIIAANILVYIWQSTMTPFELRVFIFEFGLIPGFFIENTISNSYTILTSTFLHGGIGHLVGNMWILALFGDNVEDRMGRFSFLGFYILSGIVANFIHLLFNSGSTIPTIGASGAVAGIMAAYVFLFPLARVVSVIPIFFFPYIISIPAIFFIGIWFLTQLYYGTIGLALGNAGGVAWWAHIGGFIFGAIFYRFFLRKKLRYY</sequence>
<dbReference type="Proteomes" id="UP000621436">
    <property type="component" value="Unassembled WGS sequence"/>
</dbReference>
<organism evidence="9 10">
    <name type="scientific">Halonatronomonas betaini</name>
    <dbReference type="NCBI Taxonomy" id="2778430"/>
    <lineage>
        <taxon>Bacteria</taxon>
        <taxon>Bacillati</taxon>
        <taxon>Bacillota</taxon>
        <taxon>Clostridia</taxon>
        <taxon>Halanaerobiales</taxon>
        <taxon>Halarsenatibacteraceae</taxon>
        <taxon>Halonatronomonas</taxon>
    </lineage>
</organism>
<dbReference type="FunFam" id="1.20.1540.10:FF:000027">
    <property type="entry name" value="Rhomboid family intramembrane serine protease"/>
    <property type="match status" value="1"/>
</dbReference>
<dbReference type="PANTHER" id="PTHR43731:SF14">
    <property type="entry name" value="PRESENILIN-ASSOCIATED RHOMBOID-LIKE PROTEIN, MITOCHONDRIAL"/>
    <property type="match status" value="1"/>
</dbReference>
<accession>A0A931F8X1</accession>
<keyword evidence="3 7" id="KW-0812">Transmembrane</keyword>
<evidence type="ECO:0000256" key="4">
    <source>
        <dbReference type="ARBA" id="ARBA00022801"/>
    </source>
</evidence>
<evidence type="ECO:0000313" key="9">
    <source>
        <dbReference type="EMBL" id="MBF8435809.1"/>
    </source>
</evidence>
<dbReference type="Pfam" id="PF01694">
    <property type="entry name" value="Rhomboid"/>
    <property type="match status" value="1"/>
</dbReference>
<name>A0A931F8X1_9FIRM</name>
<feature type="transmembrane region" description="Helical" evidence="7">
    <location>
        <begin position="195"/>
        <end position="213"/>
    </location>
</feature>
<dbReference type="EMBL" id="JADPIE010000001">
    <property type="protein sequence ID" value="MBF8435809.1"/>
    <property type="molecule type" value="Genomic_DNA"/>
</dbReference>
<dbReference type="AlphaFoldDB" id="A0A931F8X1"/>
<feature type="transmembrane region" description="Helical" evidence="7">
    <location>
        <begin position="124"/>
        <end position="143"/>
    </location>
</feature>
<dbReference type="GO" id="GO:0004252">
    <property type="term" value="F:serine-type endopeptidase activity"/>
    <property type="evidence" value="ECO:0007669"/>
    <property type="project" value="InterPro"/>
</dbReference>
<feature type="transmembrane region" description="Helical" evidence="7">
    <location>
        <begin position="100"/>
        <end position="118"/>
    </location>
</feature>
<dbReference type="RefSeq" id="WP_270452485.1">
    <property type="nucleotide sequence ID" value="NZ_JADPIE010000001.1"/>
</dbReference>
<dbReference type="InterPro" id="IPR035952">
    <property type="entry name" value="Rhomboid-like_sf"/>
</dbReference>
<gene>
    <name evidence="9" type="ORF">I0Q91_01845</name>
</gene>
<dbReference type="GO" id="GO:0006508">
    <property type="term" value="P:proteolysis"/>
    <property type="evidence" value="ECO:0007669"/>
    <property type="project" value="UniProtKB-KW"/>
</dbReference>
<evidence type="ECO:0000259" key="8">
    <source>
        <dbReference type="Pfam" id="PF01694"/>
    </source>
</evidence>
<evidence type="ECO:0000256" key="1">
    <source>
        <dbReference type="ARBA" id="ARBA00004141"/>
    </source>
</evidence>
<dbReference type="SUPFAM" id="SSF144091">
    <property type="entry name" value="Rhomboid-like"/>
    <property type="match status" value="1"/>
</dbReference>
<dbReference type="PANTHER" id="PTHR43731">
    <property type="entry name" value="RHOMBOID PROTEASE"/>
    <property type="match status" value="1"/>
</dbReference>
<evidence type="ECO:0000313" key="10">
    <source>
        <dbReference type="Proteomes" id="UP000621436"/>
    </source>
</evidence>
<proteinExistence type="inferred from homology"/>
<keyword evidence="5 7" id="KW-1133">Transmembrane helix</keyword>
<keyword evidence="6 7" id="KW-0472">Membrane</keyword>
<feature type="transmembrane region" description="Helical" evidence="7">
    <location>
        <begin position="12"/>
        <end position="30"/>
    </location>
</feature>
<feature type="transmembrane region" description="Helical" evidence="7">
    <location>
        <begin position="155"/>
        <end position="175"/>
    </location>
</feature>
<keyword evidence="4" id="KW-0378">Hydrolase</keyword>
<dbReference type="GO" id="GO:0016020">
    <property type="term" value="C:membrane"/>
    <property type="evidence" value="ECO:0007669"/>
    <property type="project" value="UniProtKB-SubCell"/>
</dbReference>
<keyword evidence="10" id="KW-1185">Reference proteome</keyword>
<comment type="caution">
    <text evidence="9">The sequence shown here is derived from an EMBL/GenBank/DDBJ whole genome shotgun (WGS) entry which is preliminary data.</text>
</comment>
<keyword evidence="9" id="KW-0645">Protease</keyword>